<organism evidence="5 6">
    <name type="scientific">Paeniglutamicibacter antarcticus</name>
    <dbReference type="NCBI Taxonomy" id="494023"/>
    <lineage>
        <taxon>Bacteria</taxon>
        <taxon>Bacillati</taxon>
        <taxon>Actinomycetota</taxon>
        <taxon>Actinomycetes</taxon>
        <taxon>Micrococcales</taxon>
        <taxon>Micrococcaceae</taxon>
        <taxon>Paeniglutamicibacter</taxon>
    </lineage>
</organism>
<reference evidence="6" key="1">
    <citation type="journal article" date="2019" name="Int. J. Syst. Evol. Microbiol.">
        <title>The Global Catalogue of Microorganisms (GCM) 10K type strain sequencing project: providing services to taxonomists for standard genome sequencing and annotation.</title>
        <authorList>
            <consortium name="The Broad Institute Genomics Platform"/>
            <consortium name="The Broad Institute Genome Sequencing Center for Infectious Disease"/>
            <person name="Wu L."/>
            <person name="Ma J."/>
        </authorList>
    </citation>
    <scope>NUCLEOTIDE SEQUENCE [LARGE SCALE GENOMIC DNA]</scope>
    <source>
        <strain evidence="6">JCM 18952</strain>
    </source>
</reference>
<accession>A0ABP9TKB1</accession>
<proteinExistence type="predicted"/>
<dbReference type="PANTHER" id="PTHR11361">
    <property type="entry name" value="DNA MISMATCH REPAIR PROTEIN MUTS FAMILY MEMBER"/>
    <property type="match status" value="1"/>
</dbReference>
<evidence type="ECO:0000313" key="5">
    <source>
        <dbReference type="EMBL" id="GAA5226198.1"/>
    </source>
</evidence>
<keyword evidence="2" id="KW-0067">ATP-binding</keyword>
<protein>
    <submittedName>
        <fullName evidence="5">DNA mismatch repair protein MutS</fullName>
    </submittedName>
</protein>
<dbReference type="Gene3D" id="3.40.50.300">
    <property type="entry name" value="P-loop containing nucleotide triphosphate hydrolases"/>
    <property type="match status" value="1"/>
</dbReference>
<gene>
    <name evidence="5" type="ORF">GCM10025778_07290</name>
</gene>
<evidence type="ECO:0000259" key="4">
    <source>
        <dbReference type="SMART" id="SM00534"/>
    </source>
</evidence>
<dbReference type="PANTHER" id="PTHR11361:SF34">
    <property type="entry name" value="DNA MISMATCH REPAIR PROTEIN MSH1, MITOCHONDRIAL"/>
    <property type="match status" value="1"/>
</dbReference>
<dbReference type="InterPro" id="IPR027417">
    <property type="entry name" value="P-loop_NTPase"/>
</dbReference>
<sequence>MKAFLMYQDRDLDRGEKASTRTRALDRDLDLGRVCTAMAASDPYLQNTAEQSLRAPLGAAEDITYRQRILIDVLEKPDVARDLYTLAEETVTAEKKIYRGNFFSYPDAVLRRSIESLELLIVMLRRLRAIADEHGTEFSSPGFSRFFAMITRELDEDYFQLVAGHLKGLRLRHGVMVSASLGYANNGGGYTLRRPNPREGNWVQRIYRKPIESYSFEISPRDEAGARALSALHNQSVALAAHALDVSDSHILSFFTMLRAELAFYIGCLNLREALSANAGPICFPKPEPAGTNELGAHGLYDLSLALTGAPSVVGNDLDAGGKNLIMVTGANEGGKSTFLRSLGAAQLMMQCGMFVCAEYFCSSISDAIHTHFKREEDAELNSGKLDEELERMSEIADTISPQSLVLFNESFSATNEREGSAIARNIISALVESRMRVVFVTHFFDLSHGLYEQHFSGALFLQAQRTSDGRRTHRIVEGEPARTSYGEDLYEQVFGSAVAGVSAHGGDSL</sequence>
<dbReference type="InterPro" id="IPR000432">
    <property type="entry name" value="DNA_mismatch_repair_MutS_C"/>
</dbReference>
<comment type="caution">
    <text evidence="5">The sequence shown here is derived from an EMBL/GenBank/DDBJ whole genome shotgun (WGS) entry which is preliminary data.</text>
</comment>
<keyword evidence="3" id="KW-0238">DNA-binding</keyword>
<dbReference type="InterPro" id="IPR045076">
    <property type="entry name" value="MutS"/>
</dbReference>
<evidence type="ECO:0000256" key="3">
    <source>
        <dbReference type="ARBA" id="ARBA00023125"/>
    </source>
</evidence>
<keyword evidence="6" id="KW-1185">Reference proteome</keyword>
<evidence type="ECO:0000313" key="6">
    <source>
        <dbReference type="Proteomes" id="UP001501257"/>
    </source>
</evidence>
<evidence type="ECO:0000256" key="1">
    <source>
        <dbReference type="ARBA" id="ARBA00022741"/>
    </source>
</evidence>
<name>A0ABP9TKB1_9MICC</name>
<evidence type="ECO:0000256" key="2">
    <source>
        <dbReference type="ARBA" id="ARBA00022840"/>
    </source>
</evidence>
<dbReference type="Proteomes" id="UP001501257">
    <property type="component" value="Unassembled WGS sequence"/>
</dbReference>
<dbReference type="SMART" id="SM00534">
    <property type="entry name" value="MUTSac"/>
    <property type="match status" value="1"/>
</dbReference>
<keyword evidence="1" id="KW-0547">Nucleotide-binding</keyword>
<dbReference type="EMBL" id="BAABLK010000013">
    <property type="protein sequence ID" value="GAA5226198.1"/>
    <property type="molecule type" value="Genomic_DNA"/>
</dbReference>
<dbReference type="SUPFAM" id="SSF52540">
    <property type="entry name" value="P-loop containing nucleoside triphosphate hydrolases"/>
    <property type="match status" value="1"/>
</dbReference>
<feature type="domain" description="DNA mismatch repair proteins mutS family" evidence="4">
    <location>
        <begin position="323"/>
        <end position="503"/>
    </location>
</feature>
<dbReference type="RefSeq" id="WP_210101084.1">
    <property type="nucleotide sequence ID" value="NZ_BAABLK010000013.1"/>
</dbReference>
<dbReference type="Pfam" id="PF00488">
    <property type="entry name" value="MutS_V"/>
    <property type="match status" value="1"/>
</dbReference>